<dbReference type="EMBL" id="JAQJAN010000003">
    <property type="protein sequence ID" value="KAJ5734259.1"/>
    <property type="molecule type" value="Genomic_DNA"/>
</dbReference>
<organism evidence="1 2">
    <name type="scientific">Penicillium malachiteum</name>
    <dbReference type="NCBI Taxonomy" id="1324776"/>
    <lineage>
        <taxon>Eukaryota</taxon>
        <taxon>Fungi</taxon>
        <taxon>Dikarya</taxon>
        <taxon>Ascomycota</taxon>
        <taxon>Pezizomycotina</taxon>
        <taxon>Eurotiomycetes</taxon>
        <taxon>Eurotiomycetidae</taxon>
        <taxon>Eurotiales</taxon>
        <taxon>Aspergillaceae</taxon>
        <taxon>Penicillium</taxon>
    </lineage>
</organism>
<dbReference type="SUPFAM" id="SSF55486">
    <property type="entry name" value="Metalloproteases ('zincins'), catalytic domain"/>
    <property type="match status" value="1"/>
</dbReference>
<reference evidence="1" key="2">
    <citation type="submission" date="2023-01" db="EMBL/GenBank/DDBJ databases">
        <authorList>
            <person name="Petersen C."/>
        </authorList>
    </citation>
    <scope>NUCLEOTIDE SEQUENCE</scope>
    <source>
        <strain evidence="1">IBT 17514</strain>
    </source>
</reference>
<evidence type="ECO:0000313" key="2">
    <source>
        <dbReference type="Proteomes" id="UP001215712"/>
    </source>
</evidence>
<dbReference type="PANTHER" id="PTHR33361:SF15">
    <property type="entry name" value="DUF885 FAMILY LIPOPROTEIN"/>
    <property type="match status" value="1"/>
</dbReference>
<reference evidence="1" key="1">
    <citation type="journal article" date="2023" name="IMA Fungus">
        <title>Comparative genomic study of the Penicillium genus elucidates a diverse pangenome and 15 lateral gene transfer events.</title>
        <authorList>
            <person name="Petersen C."/>
            <person name="Sorensen T."/>
            <person name="Nielsen M.R."/>
            <person name="Sondergaard T.E."/>
            <person name="Sorensen J.L."/>
            <person name="Fitzpatrick D.A."/>
            <person name="Frisvad J.C."/>
            <person name="Nielsen K.L."/>
        </authorList>
    </citation>
    <scope>NUCLEOTIDE SEQUENCE</scope>
    <source>
        <strain evidence="1">IBT 17514</strain>
    </source>
</reference>
<gene>
    <name evidence="1" type="ORF">N7493_003045</name>
</gene>
<evidence type="ECO:0008006" key="3">
    <source>
        <dbReference type="Google" id="ProtNLM"/>
    </source>
</evidence>
<keyword evidence="2" id="KW-1185">Reference proteome</keyword>
<name>A0AAD6MZ86_9EURO</name>
<dbReference type="PANTHER" id="PTHR33361">
    <property type="entry name" value="GLR0591 PROTEIN"/>
    <property type="match status" value="1"/>
</dbReference>
<sequence length="568" mass="66440">MVDLDSPRGLALRRAQSGNIRDRIERITQDLKEIKKFYAITISATRINRLRNFLHEELNDLSDQPFELYTQEEKVDYLLIKNYLERQLRELALEQTRDQEALQLFPFVGTLISLCEERAAVSPLDPKETAQKLFEVQNQIDQLSNKIQNDSTQFSLSKTSAFRAANTVVSLQGHLKEWHGFYKGYDPLFDWWVSDPYKALKGSLDRVTNLIREKLVGIDPASEDTIVGQPIGRDGLYAELQAEMIPYTPEEIISIGEKEFAWCINEMEKASNSLGYSDWRQALEYVKNDYVEPGQQTQLVSDLAQEAISFVEKYDLVSVPQIAKETWQMFMMSPERQKVNPFFLGGTSIIVSYPVSSMDHEAKLMSMRGNNIHFSRATVFHEMIPGHHLQMYMNARHKPYRRLFDTPFWIEGWSLYWEFLLWNDDRWKKTPENRIGMLFWRLHRCARIIFSIKFHLGQMSPQECIDLLVDQVGHERATAEGEVRRSLNGDYSPLYQAGYMLGALQIYALRKEMVDTGRMKEKEFHDRFLKGNRMPIELVRASMQDQKLTPDFKSFWRFYSLDSTHARR</sequence>
<dbReference type="InterPro" id="IPR010281">
    <property type="entry name" value="DUF885"/>
</dbReference>
<dbReference type="Pfam" id="PF05960">
    <property type="entry name" value="DUF885"/>
    <property type="match status" value="1"/>
</dbReference>
<evidence type="ECO:0000313" key="1">
    <source>
        <dbReference type="EMBL" id="KAJ5734259.1"/>
    </source>
</evidence>
<dbReference type="Proteomes" id="UP001215712">
    <property type="component" value="Unassembled WGS sequence"/>
</dbReference>
<accession>A0AAD6MZ86</accession>
<dbReference type="AlphaFoldDB" id="A0AAD6MZ86"/>
<proteinExistence type="predicted"/>
<comment type="caution">
    <text evidence="1">The sequence shown here is derived from an EMBL/GenBank/DDBJ whole genome shotgun (WGS) entry which is preliminary data.</text>
</comment>
<protein>
    <recommendedName>
        <fullName evidence="3">X-Pro dipeptidyl-peptidase</fullName>
    </recommendedName>
</protein>